<name>A0A2S2FG33_9GAMM</name>
<keyword evidence="2" id="KW-1185">Reference proteome</keyword>
<accession>A0A2S2FG33</accession>
<proteinExistence type="predicted"/>
<dbReference type="AlphaFoldDB" id="A0A2S2FG33"/>
<evidence type="ECO:0000313" key="2">
    <source>
        <dbReference type="Proteomes" id="UP000245977"/>
    </source>
</evidence>
<evidence type="ECO:0000313" key="1">
    <source>
        <dbReference type="EMBL" id="AWL29858.1"/>
    </source>
</evidence>
<sequence length="175" mass="19901">MSMPDEILNLPLNCGVFALWCVIRQYGLDISPAQLIELSKHDAEEGTFTIGLAVALYKLGFDLTFYTDIDLNQHLKEQDAYFETGQLAIPILPALSYPAIQHEIENNQALVIVFYDDLEGVGNHSLVYSIEEDEICFFDSLEPMSRQVFERQRRAEGICQQAIVIHCYHTVEQLS</sequence>
<dbReference type="OrthoDB" id="6710077at2"/>
<protein>
    <submittedName>
        <fullName evidence="1">Peptidase C39</fullName>
    </submittedName>
</protein>
<dbReference type="STRING" id="1871111.GCA_001704615_00540"/>
<dbReference type="Proteomes" id="UP000245977">
    <property type="component" value="Chromosome"/>
</dbReference>
<dbReference type="Gene3D" id="3.90.70.10">
    <property type="entry name" value="Cysteine proteinases"/>
    <property type="match status" value="1"/>
</dbReference>
<organism evidence="1 2">
    <name type="scientific">Acinetobacter defluvii</name>
    <dbReference type="NCBI Taxonomy" id="1871111"/>
    <lineage>
        <taxon>Bacteria</taxon>
        <taxon>Pseudomonadati</taxon>
        <taxon>Pseudomonadota</taxon>
        <taxon>Gammaproteobacteria</taxon>
        <taxon>Moraxellales</taxon>
        <taxon>Moraxellaceae</taxon>
        <taxon>Acinetobacter</taxon>
    </lineage>
</organism>
<gene>
    <name evidence="1" type="ORF">DJ533_15430</name>
</gene>
<dbReference type="KEGG" id="adv:DJ533_15430"/>
<dbReference type="RefSeq" id="WP_065994446.1">
    <property type="nucleotide sequence ID" value="NZ_CP029397.2"/>
</dbReference>
<dbReference type="EMBL" id="CP029397">
    <property type="protein sequence ID" value="AWL29858.1"/>
    <property type="molecule type" value="Genomic_DNA"/>
</dbReference>
<reference evidence="1" key="1">
    <citation type="submission" date="2019-08" db="EMBL/GenBank/DDBJ databases">
        <title>The complete genome of Acinetobacter defluvii strain WCHAD010030.</title>
        <authorList>
            <person name="Hu Y."/>
            <person name="Qin J."/>
            <person name="Feng Y."/>
            <person name="Zong Z."/>
        </authorList>
    </citation>
    <scope>NUCLEOTIDE SEQUENCE</scope>
    <source>
        <strain evidence="1">WCHA30</strain>
    </source>
</reference>